<protein>
    <recommendedName>
        <fullName evidence="3">Transposase</fullName>
    </recommendedName>
</protein>
<accession>A0ABU9HSS6</accession>
<dbReference type="EMBL" id="JBBYHU010000064">
    <property type="protein sequence ID" value="MEL1242617.1"/>
    <property type="molecule type" value="Genomic_DNA"/>
</dbReference>
<comment type="caution">
    <text evidence="1">The sequence shown here is derived from an EMBL/GenBank/DDBJ whole genome shotgun (WGS) entry which is preliminary data.</text>
</comment>
<feature type="non-terminal residue" evidence="1">
    <location>
        <position position="1"/>
    </location>
</feature>
<evidence type="ECO:0000313" key="1">
    <source>
        <dbReference type="EMBL" id="MEL1242617.1"/>
    </source>
</evidence>
<dbReference type="Proteomes" id="UP001398556">
    <property type="component" value="Unassembled WGS sequence"/>
</dbReference>
<evidence type="ECO:0008006" key="3">
    <source>
        <dbReference type="Google" id="ProtNLM"/>
    </source>
</evidence>
<evidence type="ECO:0000313" key="2">
    <source>
        <dbReference type="Proteomes" id="UP001398556"/>
    </source>
</evidence>
<organism evidence="1 2">
    <name type="scientific">Flavobacterium flavipallidum</name>
    <dbReference type="NCBI Taxonomy" id="3139140"/>
    <lineage>
        <taxon>Bacteria</taxon>
        <taxon>Pseudomonadati</taxon>
        <taxon>Bacteroidota</taxon>
        <taxon>Flavobacteriia</taxon>
        <taxon>Flavobacteriales</taxon>
        <taxon>Flavobacteriaceae</taxon>
        <taxon>Flavobacterium</taxon>
    </lineage>
</organism>
<name>A0ABU9HSS6_9FLAO</name>
<proteinExistence type="predicted"/>
<dbReference type="RefSeq" id="WP_341701808.1">
    <property type="nucleotide sequence ID" value="NZ_JBBYHU010000064.1"/>
</dbReference>
<reference evidence="1 2" key="1">
    <citation type="submission" date="2024-04" db="EMBL/GenBank/DDBJ databases">
        <title>Flavobacterium sp. DGU99 16S ribosomal RNA gene Genome sequencing and assembly.</title>
        <authorList>
            <person name="Park S."/>
        </authorList>
    </citation>
    <scope>NUCLEOTIDE SEQUENCE [LARGE SCALE GENOMIC DNA]</scope>
    <source>
        <strain evidence="1 2">DGU99</strain>
    </source>
</reference>
<keyword evidence="2" id="KW-1185">Reference proteome</keyword>
<gene>
    <name evidence="1" type="ORF">AAEO59_16330</name>
</gene>
<sequence>GIFIIPQSIVFHKNRYYIRRNKPRNCSKGVKNGVFFYSVMPKIVRLSEFQYEIPIFIINKDFDCFYDQFLKTDLGKIYLSTPFSELSQSFKLKDSKKGTHCYFSPKGKIALMMLKNYYGCSDKKLIELLNGNIFMQFFCDILIPINQPLTNFKIVSQIRMELSKSMNIRKSQEILTKTWIPYMKDLDKIFTDATCYESEVRFPTNQKLLWECVQWNYKQIESLCRILKIKLPRTKYLDWCRRYNEYSKKRKKQSKYRTKVTRGLLKLLYKLNGELSKIENQNSFEATAKYKQQRAIVAKVYQQQAQIFKTGKSVPDRIVSISKSYIRPIVRGKEVKQVEFGAKVNKIQIDGINFIEHIQYRAFNEGTRLQSSIFCAQNLTKTKVKMLGADAIYATNKNRTFTTSNNIQTDFVRKGKAGKNEEQRKILAKEIKKERATRLEGSFGKEKEHYNLRKIKAKTQKSEILWIFFGIHTANALEIGKRIYNSQFKSLVA</sequence>